<reference evidence="2 3" key="1">
    <citation type="journal article" date="2024" name="Ann. Entomol. Soc. Am.">
        <title>Genomic analyses of the southern and eastern yellowjacket wasps (Hymenoptera: Vespidae) reveal evolutionary signatures of social life.</title>
        <authorList>
            <person name="Catto M.A."/>
            <person name="Caine P.B."/>
            <person name="Orr S.E."/>
            <person name="Hunt B.G."/>
            <person name="Goodisman M.A.D."/>
        </authorList>
    </citation>
    <scope>NUCLEOTIDE SEQUENCE [LARGE SCALE GENOMIC DNA]</scope>
    <source>
        <strain evidence="2">233</strain>
        <tissue evidence="2">Head and thorax</tissue>
    </source>
</reference>
<feature type="transmembrane region" description="Helical" evidence="1">
    <location>
        <begin position="55"/>
        <end position="79"/>
    </location>
</feature>
<evidence type="ECO:0000313" key="3">
    <source>
        <dbReference type="Proteomes" id="UP001607302"/>
    </source>
</evidence>
<keyword evidence="1" id="KW-0472">Membrane</keyword>
<accession>A0ABD2C3E4</accession>
<protein>
    <submittedName>
        <fullName evidence="2">Adenylate cyclase type 2-like isoform X1</fullName>
    </submittedName>
</protein>
<organism evidence="2 3">
    <name type="scientific">Vespula squamosa</name>
    <name type="common">Southern yellow jacket</name>
    <name type="synonym">Wasp</name>
    <dbReference type="NCBI Taxonomy" id="30214"/>
    <lineage>
        <taxon>Eukaryota</taxon>
        <taxon>Metazoa</taxon>
        <taxon>Ecdysozoa</taxon>
        <taxon>Arthropoda</taxon>
        <taxon>Hexapoda</taxon>
        <taxon>Insecta</taxon>
        <taxon>Pterygota</taxon>
        <taxon>Neoptera</taxon>
        <taxon>Endopterygota</taxon>
        <taxon>Hymenoptera</taxon>
        <taxon>Apocrita</taxon>
        <taxon>Aculeata</taxon>
        <taxon>Vespoidea</taxon>
        <taxon>Vespidae</taxon>
        <taxon>Vespinae</taxon>
        <taxon>Vespula</taxon>
    </lineage>
</organism>
<comment type="caution">
    <text evidence="2">The sequence shown here is derived from an EMBL/GenBank/DDBJ whole genome shotgun (WGS) entry which is preliminary data.</text>
</comment>
<dbReference type="EMBL" id="JAUDFV010000025">
    <property type="protein sequence ID" value="KAL2738933.1"/>
    <property type="molecule type" value="Genomic_DNA"/>
</dbReference>
<evidence type="ECO:0000313" key="2">
    <source>
        <dbReference type="EMBL" id="KAL2738933.1"/>
    </source>
</evidence>
<sequence length="82" mass="8952">MDSDFDLFKGFIGSTVIEDAERLKENPTGITTDESGVEQLQILRDKYEGKLTTSLYTGTLFVASVASILALGAICLTNYKIN</sequence>
<evidence type="ECO:0000256" key="1">
    <source>
        <dbReference type="SAM" id="Phobius"/>
    </source>
</evidence>
<name>A0ABD2C3E4_VESSQ</name>
<keyword evidence="1" id="KW-1133">Transmembrane helix</keyword>
<keyword evidence="1" id="KW-0812">Transmembrane</keyword>
<dbReference type="AlphaFoldDB" id="A0ABD2C3E4"/>
<dbReference type="Proteomes" id="UP001607302">
    <property type="component" value="Unassembled WGS sequence"/>
</dbReference>
<keyword evidence="3" id="KW-1185">Reference proteome</keyword>
<proteinExistence type="predicted"/>
<gene>
    <name evidence="2" type="ORF">V1478_001499</name>
</gene>